<organism evidence="2 3">
    <name type="scientific">Clostridium novyi A str. 4552</name>
    <dbReference type="NCBI Taxonomy" id="1444289"/>
    <lineage>
        <taxon>Bacteria</taxon>
        <taxon>Bacillati</taxon>
        <taxon>Bacillota</taxon>
        <taxon>Clostridia</taxon>
        <taxon>Eubacteriales</taxon>
        <taxon>Clostridiaceae</taxon>
        <taxon>Clostridium</taxon>
    </lineage>
</organism>
<proteinExistence type="predicted"/>
<dbReference type="Pfam" id="PF02734">
    <property type="entry name" value="Dak2"/>
    <property type="match status" value="1"/>
</dbReference>
<dbReference type="InterPro" id="IPR036117">
    <property type="entry name" value="DhaL_dom_sf"/>
</dbReference>
<dbReference type="EMBL" id="JENJ01000007">
    <property type="protein sequence ID" value="KGM97769.1"/>
    <property type="molecule type" value="Genomic_DNA"/>
</dbReference>
<dbReference type="InterPro" id="IPR048394">
    <property type="entry name" value="FakA-like_M"/>
</dbReference>
<feature type="domain" description="DhaL" evidence="1">
    <location>
        <begin position="9"/>
        <end position="199"/>
    </location>
</feature>
<dbReference type="InterPro" id="IPR050270">
    <property type="entry name" value="DegV_domain_contain"/>
</dbReference>
<accession>A0A0A0I8L6</accession>
<dbReference type="NCBIfam" id="TIGR03599">
    <property type="entry name" value="YloV"/>
    <property type="match status" value="1"/>
</dbReference>
<dbReference type="GO" id="GO:0006071">
    <property type="term" value="P:glycerol metabolic process"/>
    <property type="evidence" value="ECO:0007669"/>
    <property type="project" value="InterPro"/>
</dbReference>
<dbReference type="Proteomes" id="UP000030012">
    <property type="component" value="Unassembled WGS sequence"/>
</dbReference>
<dbReference type="PANTHER" id="PTHR33434:SF4">
    <property type="entry name" value="PHOSPHATASE PROTEIN"/>
    <property type="match status" value="1"/>
</dbReference>
<dbReference type="PANTHER" id="PTHR33434">
    <property type="entry name" value="DEGV DOMAIN-CONTAINING PROTEIN DR_1986-RELATED"/>
    <property type="match status" value="1"/>
</dbReference>
<dbReference type="Gene3D" id="1.25.40.340">
    <property type="match status" value="1"/>
</dbReference>
<reference evidence="2 3" key="1">
    <citation type="submission" date="2014-01" db="EMBL/GenBank/DDBJ databases">
        <title>Plasmidome dynamics in the species complex Clostridium novyi sensu lato converts strains of independent lineages into distinctly different pathogens.</title>
        <authorList>
            <person name="Skarin H."/>
            <person name="Segerman B."/>
        </authorList>
    </citation>
    <scope>NUCLEOTIDE SEQUENCE [LARGE SCALE GENOMIC DNA]</scope>
    <source>
        <strain evidence="2 3">4552</strain>
    </source>
</reference>
<sequence>MERFKIDGLNLRNMVINASNNLQEKKEFVNSLNVFPVPDGDTGTNMSMTFKSAVSEVENLKTNSISEVAKQVSRGALMGARGNSGVILSQIFRGIAKGLQGKDEVDAVGFANSLEEGAKAAYKAVMRPTEGTILTIIRAAGESATSANESDIVKLLEKVCNHTENVLNKTPDMLPALKEAKVVDAGGMGLFIILKGMYNALKDNIEANIEEDINSNTKKASPKSAQSTINPEDIKYGYCTEFFVNTKDASVKAENLKKILTPVGDSMIVVGVEDIIKVHIHTNDPGWVLSNALKLGELSKIKIDNMREEHRQILELEYATTEDEESSKQSVEDVKEYGFVSVTMGNGLKCIFEDLGVDSVIEGGQTMNPSTQDIIERINKINAKNIFILPNNKNIIMAAEQAAELSDKNVIVIKTKTIPQGITAVTVFDSSETVDHNTEVMNEAISNVSTASVTYAVRDTEIDGKPIKEGNILGLVENKINEVGEDVYDVCDTLISKMVDEDSELITVFYGKDCEEEKVQEFAEKIEEKYDDIDVQFYSGEQPLYYFIVSVE</sequence>
<gene>
    <name evidence="2" type="ORF">Z968_02690</name>
</gene>
<dbReference type="RefSeq" id="WP_039252947.1">
    <property type="nucleotide sequence ID" value="NZ_JENJ01000007.1"/>
</dbReference>
<evidence type="ECO:0000259" key="1">
    <source>
        <dbReference type="PROSITE" id="PS51480"/>
    </source>
</evidence>
<name>A0A0A0I8L6_CLONO</name>
<dbReference type="InterPro" id="IPR004007">
    <property type="entry name" value="DhaL_dom"/>
</dbReference>
<dbReference type="InterPro" id="IPR019986">
    <property type="entry name" value="YloV-like"/>
</dbReference>
<comment type="caution">
    <text evidence="2">The sequence shown here is derived from an EMBL/GenBank/DDBJ whole genome shotgun (WGS) entry which is preliminary data.</text>
</comment>
<dbReference type="Pfam" id="PF13684">
    <property type="entry name" value="FakA-like_C"/>
    <property type="match status" value="1"/>
</dbReference>
<dbReference type="GO" id="GO:0004371">
    <property type="term" value="F:glycerone kinase activity"/>
    <property type="evidence" value="ECO:0007669"/>
    <property type="project" value="InterPro"/>
</dbReference>
<protein>
    <submittedName>
        <fullName evidence="2">Dihydroxyacetone kinase</fullName>
    </submittedName>
</protein>
<dbReference type="SMART" id="SM01120">
    <property type="entry name" value="Dak2"/>
    <property type="match status" value="1"/>
</dbReference>
<keyword evidence="2" id="KW-0418">Kinase</keyword>
<dbReference type="Pfam" id="PF21645">
    <property type="entry name" value="FakA-like_M"/>
    <property type="match status" value="1"/>
</dbReference>
<dbReference type="SUPFAM" id="SSF101473">
    <property type="entry name" value="DhaL-like"/>
    <property type="match status" value="1"/>
</dbReference>
<evidence type="ECO:0000313" key="3">
    <source>
        <dbReference type="Proteomes" id="UP000030012"/>
    </source>
</evidence>
<dbReference type="AlphaFoldDB" id="A0A0A0I8L6"/>
<dbReference type="InterPro" id="IPR033470">
    <property type="entry name" value="FakA-like_C"/>
</dbReference>
<dbReference type="PROSITE" id="PS51480">
    <property type="entry name" value="DHAL"/>
    <property type="match status" value="1"/>
</dbReference>
<dbReference type="SMART" id="SM01121">
    <property type="entry name" value="Dak1_2"/>
    <property type="match status" value="1"/>
</dbReference>
<dbReference type="OrthoDB" id="9760324at2"/>
<keyword evidence="2" id="KW-0808">Transferase</keyword>
<evidence type="ECO:0000313" key="2">
    <source>
        <dbReference type="EMBL" id="KGM97769.1"/>
    </source>
</evidence>